<evidence type="ECO:0000313" key="2">
    <source>
        <dbReference type="Proteomes" id="UP001523262"/>
    </source>
</evidence>
<keyword evidence="2" id="KW-1185">Reference proteome</keyword>
<name>A0ABT0W817_9BACI</name>
<organism evidence="1 2">
    <name type="scientific">Neobacillus pocheonensis</name>
    <dbReference type="NCBI Taxonomy" id="363869"/>
    <lineage>
        <taxon>Bacteria</taxon>
        <taxon>Bacillati</taxon>
        <taxon>Bacillota</taxon>
        <taxon>Bacilli</taxon>
        <taxon>Bacillales</taxon>
        <taxon>Bacillaceae</taxon>
        <taxon>Neobacillus</taxon>
    </lineage>
</organism>
<gene>
    <name evidence="1" type="ORF">NDK43_08840</name>
</gene>
<comment type="caution">
    <text evidence="1">The sequence shown here is derived from an EMBL/GenBank/DDBJ whole genome shotgun (WGS) entry which is preliminary data.</text>
</comment>
<protein>
    <submittedName>
        <fullName evidence="1">Uncharacterized protein</fullName>
    </submittedName>
</protein>
<evidence type="ECO:0000313" key="1">
    <source>
        <dbReference type="EMBL" id="MCM2532470.1"/>
    </source>
</evidence>
<sequence>MFNEFEVYQMMKLRKEETERNAKNAWKVGDIQKETFFQKIIKILKKRHRHEFQNLQTNCGCVCSC</sequence>
<accession>A0ABT0W817</accession>
<proteinExistence type="predicted"/>
<reference evidence="1 2" key="1">
    <citation type="submission" date="2022-06" db="EMBL/GenBank/DDBJ databases">
        <authorList>
            <person name="Jeon C.O."/>
        </authorList>
    </citation>
    <scope>NUCLEOTIDE SEQUENCE [LARGE SCALE GENOMIC DNA]</scope>
    <source>
        <strain evidence="1 2">KCTC 13943</strain>
    </source>
</reference>
<dbReference type="EMBL" id="JAMQCR010000001">
    <property type="protein sequence ID" value="MCM2532470.1"/>
    <property type="molecule type" value="Genomic_DNA"/>
</dbReference>
<dbReference type="Proteomes" id="UP001523262">
    <property type="component" value="Unassembled WGS sequence"/>
</dbReference>